<evidence type="ECO:0000313" key="1">
    <source>
        <dbReference type="EMBL" id="PGH36541.1"/>
    </source>
</evidence>
<reference evidence="1 2" key="1">
    <citation type="submission" date="2017-10" db="EMBL/GenBank/DDBJ databases">
        <title>Comparative genomics in systemic dimorphic fungi from Ajellomycetaceae.</title>
        <authorList>
            <person name="Munoz J.F."/>
            <person name="Mcewen J.G."/>
            <person name="Clay O.K."/>
            <person name="Cuomo C.A."/>
        </authorList>
    </citation>
    <scope>NUCLEOTIDE SEQUENCE [LARGE SCALE GENOMIC DNA]</scope>
    <source>
        <strain evidence="1 2">UAMH4076</strain>
    </source>
</reference>
<name>A0A2B7ZT22_9EURO</name>
<protein>
    <submittedName>
        <fullName evidence="1">Uncharacterized protein</fullName>
    </submittedName>
</protein>
<dbReference type="STRING" id="73230.A0A2B7ZT22"/>
<gene>
    <name evidence="1" type="ORF">GX50_00577</name>
</gene>
<accession>A0A2B7ZT22</accession>
<organism evidence="1 2">
    <name type="scientific">[Emmonsia] crescens</name>
    <dbReference type="NCBI Taxonomy" id="73230"/>
    <lineage>
        <taxon>Eukaryota</taxon>
        <taxon>Fungi</taxon>
        <taxon>Dikarya</taxon>
        <taxon>Ascomycota</taxon>
        <taxon>Pezizomycotina</taxon>
        <taxon>Eurotiomycetes</taxon>
        <taxon>Eurotiomycetidae</taxon>
        <taxon>Onygenales</taxon>
        <taxon>Ajellomycetaceae</taxon>
        <taxon>Emergomyces</taxon>
    </lineage>
</organism>
<keyword evidence="2" id="KW-1185">Reference proteome</keyword>
<dbReference type="InterPro" id="IPR012338">
    <property type="entry name" value="Beta-lactam/transpept-like"/>
</dbReference>
<dbReference type="Gene3D" id="3.40.710.10">
    <property type="entry name" value="DD-peptidase/beta-lactamase superfamily"/>
    <property type="match status" value="1"/>
</dbReference>
<dbReference type="Proteomes" id="UP000226031">
    <property type="component" value="Unassembled WGS sequence"/>
</dbReference>
<proteinExistence type="predicted"/>
<evidence type="ECO:0000313" key="2">
    <source>
        <dbReference type="Proteomes" id="UP000226031"/>
    </source>
</evidence>
<dbReference type="EMBL" id="PDND01000006">
    <property type="protein sequence ID" value="PGH36541.1"/>
    <property type="molecule type" value="Genomic_DNA"/>
</dbReference>
<comment type="caution">
    <text evidence="1">The sequence shown here is derived from an EMBL/GenBank/DDBJ whole genome shotgun (WGS) entry which is preliminary data.</text>
</comment>
<sequence length="104" mass="11494">MSLRLPDGSLIPSPTLFFPDDSTDDYGGAGLFSCAEHYIKVLTDLLQDDSKLLSPATKEELFKQQLSAESKMALFYASQLLPPGDVKLSEAFGKFQEAIYQDKL</sequence>
<dbReference type="SUPFAM" id="SSF56601">
    <property type="entry name" value="beta-lactamase/transpeptidase-like"/>
    <property type="match status" value="1"/>
</dbReference>
<dbReference type="AlphaFoldDB" id="A0A2B7ZT22"/>